<name>A0A8T0UC04_PANVG</name>
<protein>
    <submittedName>
        <fullName evidence="1">Uncharacterized protein</fullName>
    </submittedName>
</protein>
<evidence type="ECO:0000313" key="1">
    <source>
        <dbReference type="EMBL" id="KAG2620240.1"/>
    </source>
</evidence>
<comment type="caution">
    <text evidence="1">The sequence shown here is derived from an EMBL/GenBank/DDBJ whole genome shotgun (WGS) entry which is preliminary data.</text>
</comment>
<organism evidence="1 2">
    <name type="scientific">Panicum virgatum</name>
    <name type="common">Blackwell switchgrass</name>
    <dbReference type="NCBI Taxonomy" id="38727"/>
    <lineage>
        <taxon>Eukaryota</taxon>
        <taxon>Viridiplantae</taxon>
        <taxon>Streptophyta</taxon>
        <taxon>Embryophyta</taxon>
        <taxon>Tracheophyta</taxon>
        <taxon>Spermatophyta</taxon>
        <taxon>Magnoliopsida</taxon>
        <taxon>Liliopsida</taxon>
        <taxon>Poales</taxon>
        <taxon>Poaceae</taxon>
        <taxon>PACMAD clade</taxon>
        <taxon>Panicoideae</taxon>
        <taxon>Panicodae</taxon>
        <taxon>Paniceae</taxon>
        <taxon>Panicinae</taxon>
        <taxon>Panicum</taxon>
        <taxon>Panicum sect. Hiantes</taxon>
    </lineage>
</organism>
<dbReference type="EMBL" id="CM029042">
    <property type="protein sequence ID" value="KAG2620240.1"/>
    <property type="molecule type" value="Genomic_DNA"/>
</dbReference>
<accession>A0A8T0UC04</accession>
<dbReference type="AlphaFoldDB" id="A0A8T0UC04"/>
<evidence type="ECO:0000313" key="2">
    <source>
        <dbReference type="Proteomes" id="UP000823388"/>
    </source>
</evidence>
<sequence length="32" mass="3355">MDNCPHLVPLPSLVLTSGGAHHKSSRPCTLVS</sequence>
<gene>
    <name evidence="1" type="ORF">PVAP13_3NG167505</name>
</gene>
<dbReference type="Proteomes" id="UP000823388">
    <property type="component" value="Chromosome 3N"/>
</dbReference>
<reference evidence="1 2" key="1">
    <citation type="submission" date="2020-05" db="EMBL/GenBank/DDBJ databases">
        <title>WGS assembly of Panicum virgatum.</title>
        <authorList>
            <person name="Lovell J.T."/>
            <person name="Jenkins J."/>
            <person name="Shu S."/>
            <person name="Juenger T.E."/>
            <person name="Schmutz J."/>
        </authorList>
    </citation>
    <scope>NUCLEOTIDE SEQUENCE [LARGE SCALE GENOMIC DNA]</scope>
    <source>
        <strain evidence="2">cv. AP13</strain>
    </source>
</reference>
<proteinExistence type="predicted"/>
<keyword evidence="2" id="KW-1185">Reference proteome</keyword>